<feature type="compositionally biased region" description="Basic and acidic residues" evidence="1">
    <location>
        <begin position="174"/>
        <end position="184"/>
    </location>
</feature>
<evidence type="ECO:0000313" key="2">
    <source>
        <dbReference type="EMBL" id="EEE59437.1"/>
    </source>
</evidence>
<sequence length="262" mass="27854">MGTQEKLDRAYRPGRDIWWAPTLAFTDKQLLVIQDIAAVLFPATERVLGRADDLVLLIESLPGKLTTRSTASRPSSPAPWGTRWGTAVVAGEHGGAPHPIHCLPLRLARPPLLCPRPRSPSAALPTAALARRRSSATLAYFVLVAGCRKQELKNLEVVTADDGGGGGGNTVTVHGDKAPVDGKGEAASPAKRADVSGGQECGVVCVEDVQRVETPAAEITNAMKDTEIVKNKDQERGGSKREEEETVAMAGTGSREEALLRR</sequence>
<feature type="compositionally biased region" description="Basic and acidic residues" evidence="1">
    <location>
        <begin position="224"/>
        <end position="243"/>
    </location>
</feature>
<name>B9F9I9_ORYSJ</name>
<dbReference type="PANTHER" id="PTHR37710:SF1">
    <property type="entry name" value="TRANSMEMBRANE PROTEIN"/>
    <property type="match status" value="1"/>
</dbReference>
<evidence type="ECO:0000256" key="1">
    <source>
        <dbReference type="SAM" id="MobiDB-lite"/>
    </source>
</evidence>
<dbReference type="AlphaFoldDB" id="B9F9I9"/>
<organism evidence="2">
    <name type="scientific">Oryza sativa subsp. japonica</name>
    <name type="common">Rice</name>
    <dbReference type="NCBI Taxonomy" id="39947"/>
    <lineage>
        <taxon>Eukaryota</taxon>
        <taxon>Viridiplantae</taxon>
        <taxon>Streptophyta</taxon>
        <taxon>Embryophyta</taxon>
        <taxon>Tracheophyta</taxon>
        <taxon>Spermatophyta</taxon>
        <taxon>Magnoliopsida</taxon>
        <taxon>Liliopsida</taxon>
        <taxon>Poales</taxon>
        <taxon>Poaceae</taxon>
        <taxon>BOP clade</taxon>
        <taxon>Oryzoideae</taxon>
        <taxon>Oryzeae</taxon>
        <taxon>Oryzinae</taxon>
        <taxon>Oryza</taxon>
        <taxon>Oryza sativa</taxon>
    </lineage>
</organism>
<gene>
    <name evidence="2" type="ORF">OsJ_11610</name>
</gene>
<feature type="region of interest" description="Disordered" evidence="1">
    <location>
        <begin position="173"/>
        <end position="193"/>
    </location>
</feature>
<accession>B9F9I9</accession>
<feature type="region of interest" description="Disordered" evidence="1">
    <location>
        <begin position="223"/>
        <end position="262"/>
    </location>
</feature>
<dbReference type="PANTHER" id="PTHR37710">
    <property type="entry name" value="TRANSMEMBRANE PROTEIN"/>
    <property type="match status" value="1"/>
</dbReference>
<proteinExistence type="predicted"/>
<protein>
    <submittedName>
        <fullName evidence="2">Uncharacterized protein</fullName>
    </submittedName>
</protein>
<reference evidence="2" key="2">
    <citation type="submission" date="2008-12" db="EMBL/GenBank/DDBJ databases">
        <title>Improved gene annotation of the rice (Oryza sativa) genomes.</title>
        <authorList>
            <person name="Wang J."/>
            <person name="Li R."/>
            <person name="Fan W."/>
            <person name="Huang Q."/>
            <person name="Zhang J."/>
            <person name="Zhou Y."/>
            <person name="Hu Y."/>
            <person name="Zi S."/>
            <person name="Li J."/>
            <person name="Ni P."/>
            <person name="Zheng H."/>
            <person name="Zhang Y."/>
            <person name="Zhao M."/>
            <person name="Hao Q."/>
            <person name="McDermott J."/>
            <person name="Samudrala R."/>
            <person name="Kristiansen K."/>
            <person name="Wong G.K.-S."/>
        </authorList>
    </citation>
    <scope>NUCLEOTIDE SEQUENCE</scope>
</reference>
<dbReference type="EMBL" id="CM000140">
    <property type="protein sequence ID" value="EEE59437.1"/>
    <property type="molecule type" value="Genomic_DNA"/>
</dbReference>
<dbReference type="Proteomes" id="UP000007752">
    <property type="component" value="Chromosome 3"/>
</dbReference>
<reference evidence="2" key="1">
    <citation type="journal article" date="2005" name="PLoS Biol.">
        <title>The genomes of Oryza sativa: a history of duplications.</title>
        <authorList>
            <person name="Yu J."/>
            <person name="Wang J."/>
            <person name="Lin W."/>
            <person name="Li S."/>
            <person name="Li H."/>
            <person name="Zhou J."/>
            <person name="Ni P."/>
            <person name="Dong W."/>
            <person name="Hu S."/>
            <person name="Zeng C."/>
            <person name="Zhang J."/>
            <person name="Zhang Y."/>
            <person name="Li R."/>
            <person name="Xu Z."/>
            <person name="Li S."/>
            <person name="Li X."/>
            <person name="Zheng H."/>
            <person name="Cong L."/>
            <person name="Lin L."/>
            <person name="Yin J."/>
            <person name="Geng J."/>
            <person name="Li G."/>
            <person name="Shi J."/>
            <person name="Liu J."/>
            <person name="Lv H."/>
            <person name="Li J."/>
            <person name="Wang J."/>
            <person name="Deng Y."/>
            <person name="Ran L."/>
            <person name="Shi X."/>
            <person name="Wang X."/>
            <person name="Wu Q."/>
            <person name="Li C."/>
            <person name="Ren X."/>
            <person name="Wang J."/>
            <person name="Wang X."/>
            <person name="Li D."/>
            <person name="Liu D."/>
            <person name="Zhang X."/>
            <person name="Ji Z."/>
            <person name="Zhao W."/>
            <person name="Sun Y."/>
            <person name="Zhang Z."/>
            <person name="Bao J."/>
            <person name="Han Y."/>
            <person name="Dong L."/>
            <person name="Ji J."/>
            <person name="Chen P."/>
            <person name="Wu S."/>
            <person name="Liu J."/>
            <person name="Xiao Y."/>
            <person name="Bu D."/>
            <person name="Tan J."/>
            <person name="Yang L."/>
            <person name="Ye C."/>
            <person name="Zhang J."/>
            <person name="Xu J."/>
            <person name="Zhou Y."/>
            <person name="Yu Y."/>
            <person name="Zhang B."/>
            <person name="Zhuang S."/>
            <person name="Wei H."/>
            <person name="Liu B."/>
            <person name="Lei M."/>
            <person name="Yu H."/>
            <person name="Li Y."/>
            <person name="Xu H."/>
            <person name="Wei S."/>
            <person name="He X."/>
            <person name="Fang L."/>
            <person name="Zhang Z."/>
            <person name="Zhang Y."/>
            <person name="Huang X."/>
            <person name="Su Z."/>
            <person name="Tong W."/>
            <person name="Li J."/>
            <person name="Tong Z."/>
            <person name="Li S."/>
            <person name="Ye J."/>
            <person name="Wang L."/>
            <person name="Fang L."/>
            <person name="Lei T."/>
            <person name="Chen C."/>
            <person name="Chen H."/>
            <person name="Xu Z."/>
            <person name="Li H."/>
            <person name="Huang H."/>
            <person name="Zhang F."/>
            <person name="Xu H."/>
            <person name="Li N."/>
            <person name="Zhao C."/>
            <person name="Li S."/>
            <person name="Dong L."/>
            <person name="Huang Y."/>
            <person name="Li L."/>
            <person name="Xi Y."/>
            <person name="Qi Q."/>
            <person name="Li W."/>
            <person name="Zhang B."/>
            <person name="Hu W."/>
            <person name="Zhang Y."/>
            <person name="Tian X."/>
            <person name="Jiao Y."/>
            <person name="Liang X."/>
            <person name="Jin J."/>
            <person name="Gao L."/>
            <person name="Zheng W."/>
            <person name="Hao B."/>
            <person name="Liu S."/>
            <person name="Wang W."/>
            <person name="Yuan L."/>
            <person name="Cao M."/>
            <person name="McDermott J."/>
            <person name="Samudrala R."/>
            <person name="Wang J."/>
            <person name="Wong G.K."/>
            <person name="Yang H."/>
        </authorList>
    </citation>
    <scope>NUCLEOTIDE SEQUENCE [LARGE SCALE GENOMIC DNA]</scope>
</reference>